<evidence type="ECO:0000313" key="1">
    <source>
        <dbReference type="EMBL" id="KAF2206551.1"/>
    </source>
</evidence>
<keyword evidence="2" id="KW-1185">Reference proteome</keyword>
<dbReference type="EMBL" id="ML992717">
    <property type="protein sequence ID" value="KAF2206551.1"/>
    <property type="molecule type" value="Genomic_DNA"/>
</dbReference>
<name>A0A6A6F1Z0_9PEZI</name>
<accession>A0A6A6F1Z0</accession>
<protein>
    <submittedName>
        <fullName evidence="1">Uncharacterized protein</fullName>
    </submittedName>
</protein>
<gene>
    <name evidence="1" type="ORF">CERZMDRAFT_103218</name>
</gene>
<proteinExistence type="predicted"/>
<reference evidence="1" key="1">
    <citation type="journal article" date="2020" name="Stud. Mycol.">
        <title>101 Dothideomycetes genomes: a test case for predicting lifestyles and emergence of pathogens.</title>
        <authorList>
            <person name="Haridas S."/>
            <person name="Albert R."/>
            <person name="Binder M."/>
            <person name="Bloem J."/>
            <person name="Labutti K."/>
            <person name="Salamov A."/>
            <person name="Andreopoulos B."/>
            <person name="Baker S."/>
            <person name="Barry K."/>
            <person name="Bills G."/>
            <person name="Bluhm B."/>
            <person name="Cannon C."/>
            <person name="Castanera R."/>
            <person name="Culley D."/>
            <person name="Daum C."/>
            <person name="Ezra D."/>
            <person name="Gonzalez J."/>
            <person name="Henrissat B."/>
            <person name="Kuo A."/>
            <person name="Liang C."/>
            <person name="Lipzen A."/>
            <person name="Lutzoni F."/>
            <person name="Magnuson J."/>
            <person name="Mondo S."/>
            <person name="Nolan M."/>
            <person name="Ohm R."/>
            <person name="Pangilinan J."/>
            <person name="Park H.-J."/>
            <person name="Ramirez L."/>
            <person name="Alfaro M."/>
            <person name="Sun H."/>
            <person name="Tritt A."/>
            <person name="Yoshinaga Y."/>
            <person name="Zwiers L.-H."/>
            <person name="Turgeon B."/>
            <person name="Goodwin S."/>
            <person name="Spatafora J."/>
            <person name="Crous P."/>
            <person name="Grigoriev I."/>
        </authorList>
    </citation>
    <scope>NUCLEOTIDE SEQUENCE</scope>
    <source>
        <strain evidence="1">SCOH1-5</strain>
    </source>
</reference>
<dbReference type="Proteomes" id="UP000799539">
    <property type="component" value="Unassembled WGS sequence"/>
</dbReference>
<sequence>MDYTQLACSHLILQPKSNRRFPPSDLSNCLFGPATSSMYLVESKLSSSAFLSAVVHQPSLLRNGLVLFSLVEFQASFKLHNIKKHNSHAPQARLSATRQAYGAKNIQIDHSKAAFDI</sequence>
<organism evidence="1 2">
    <name type="scientific">Cercospora zeae-maydis SCOH1-5</name>
    <dbReference type="NCBI Taxonomy" id="717836"/>
    <lineage>
        <taxon>Eukaryota</taxon>
        <taxon>Fungi</taxon>
        <taxon>Dikarya</taxon>
        <taxon>Ascomycota</taxon>
        <taxon>Pezizomycotina</taxon>
        <taxon>Dothideomycetes</taxon>
        <taxon>Dothideomycetidae</taxon>
        <taxon>Mycosphaerellales</taxon>
        <taxon>Mycosphaerellaceae</taxon>
        <taxon>Cercospora</taxon>
    </lineage>
</organism>
<evidence type="ECO:0000313" key="2">
    <source>
        <dbReference type="Proteomes" id="UP000799539"/>
    </source>
</evidence>
<dbReference type="AlphaFoldDB" id="A0A6A6F1Z0"/>